<name>A0A7S0X6Q0_9CHLO</name>
<evidence type="ECO:0000313" key="4">
    <source>
        <dbReference type="EMBL" id="CAD8705360.1"/>
    </source>
</evidence>
<dbReference type="PANTHER" id="PTHR22904:SF523">
    <property type="entry name" value="STRESS-INDUCED-PHOSPHOPROTEIN 1"/>
    <property type="match status" value="1"/>
</dbReference>
<accession>A0A7S0X6Q0</accession>
<evidence type="ECO:0000256" key="2">
    <source>
        <dbReference type="ARBA" id="ARBA00022803"/>
    </source>
</evidence>
<evidence type="ECO:0000256" key="3">
    <source>
        <dbReference type="SAM" id="MobiDB-lite"/>
    </source>
</evidence>
<organism evidence="4">
    <name type="scientific">Mantoniella antarctica</name>
    <dbReference type="NCBI Taxonomy" id="81844"/>
    <lineage>
        <taxon>Eukaryota</taxon>
        <taxon>Viridiplantae</taxon>
        <taxon>Chlorophyta</taxon>
        <taxon>Mamiellophyceae</taxon>
        <taxon>Mamiellales</taxon>
        <taxon>Mamiellaceae</taxon>
        <taxon>Mantoniella</taxon>
    </lineage>
</organism>
<reference evidence="4" key="1">
    <citation type="submission" date="2021-01" db="EMBL/GenBank/DDBJ databases">
        <authorList>
            <person name="Corre E."/>
            <person name="Pelletier E."/>
            <person name="Niang G."/>
            <person name="Scheremetjew M."/>
            <person name="Finn R."/>
            <person name="Kale V."/>
            <person name="Holt S."/>
            <person name="Cochrane G."/>
            <person name="Meng A."/>
            <person name="Brown T."/>
            <person name="Cohen L."/>
        </authorList>
    </citation>
    <scope>NUCLEOTIDE SEQUENCE</scope>
    <source>
        <strain evidence="4">SL-175</strain>
    </source>
</reference>
<dbReference type="EMBL" id="HBFC01013760">
    <property type="protein sequence ID" value="CAD8705360.1"/>
    <property type="molecule type" value="Transcribed_RNA"/>
</dbReference>
<evidence type="ECO:0000256" key="1">
    <source>
        <dbReference type="ARBA" id="ARBA00022737"/>
    </source>
</evidence>
<protein>
    <submittedName>
        <fullName evidence="4">Uncharacterized protein</fullName>
    </submittedName>
</protein>
<gene>
    <name evidence="4" type="ORF">MANT1106_LOCUS8043</name>
</gene>
<keyword evidence="1" id="KW-0677">Repeat</keyword>
<dbReference type="InterPro" id="IPR011990">
    <property type="entry name" value="TPR-like_helical_dom_sf"/>
</dbReference>
<dbReference type="SUPFAM" id="SSF48452">
    <property type="entry name" value="TPR-like"/>
    <property type="match status" value="1"/>
</dbReference>
<feature type="compositionally biased region" description="Basic and acidic residues" evidence="3">
    <location>
        <begin position="24"/>
        <end position="33"/>
    </location>
</feature>
<dbReference type="GO" id="GO:0051879">
    <property type="term" value="F:Hsp90 protein binding"/>
    <property type="evidence" value="ECO:0007669"/>
    <property type="project" value="TreeGrafter"/>
</dbReference>
<dbReference type="AlphaFoldDB" id="A0A7S0X6Q0"/>
<sequence>MPSFGHTGHMANQSASSGFAPIKPETKPGDRPHFFEGARVARESKYAEGVGRKQIQPPLALKVQADRLLAAGTMLEDALKHYTSAISNLVWMEANGEKSVGLPFDKKYSIHHNRAMCLLEMGKFLEAVVDADVVIAAKPGWVSGYLRKASAMFALMRFEEARDIYQAGMDAADRYDADLTAGKQACADLMMRTVTEGMHPADGRPGLPCGAPVVLEGLRISPELNGAEAEVASDPLRGGVTQPTARVTVRLGDGRELAVKGLNIKKIRGGDVHAEIEDAGQGGARVVAAGELGKCKDAARGKEPGKRRKISEGPS</sequence>
<keyword evidence="2" id="KW-0802">TPR repeat</keyword>
<dbReference type="Gene3D" id="1.25.40.10">
    <property type="entry name" value="Tetratricopeptide repeat domain"/>
    <property type="match status" value="1"/>
</dbReference>
<dbReference type="PANTHER" id="PTHR22904">
    <property type="entry name" value="TPR REPEAT CONTAINING PROTEIN"/>
    <property type="match status" value="1"/>
</dbReference>
<feature type="region of interest" description="Disordered" evidence="3">
    <location>
        <begin position="1"/>
        <end position="33"/>
    </location>
</feature>
<proteinExistence type="predicted"/>